<reference evidence="4" key="1">
    <citation type="submission" date="2022-08" db="UniProtKB">
        <authorList>
            <consortium name="EnsemblMetazoa"/>
        </authorList>
    </citation>
    <scope>IDENTIFICATION</scope>
    <source>
        <strain evidence="4">05x7-T-G4-1.051#20</strain>
    </source>
</reference>
<protein>
    <recommendedName>
        <fullName evidence="6">Leucine-rich repeat-containing protein 27</fullName>
    </recommendedName>
</protein>
<dbReference type="GO" id="GO:0005737">
    <property type="term" value="C:cytoplasm"/>
    <property type="evidence" value="ECO:0007669"/>
    <property type="project" value="TreeGrafter"/>
</dbReference>
<dbReference type="InterPro" id="IPR003591">
    <property type="entry name" value="Leu-rich_rpt_typical-subtyp"/>
</dbReference>
<feature type="region of interest" description="Disordered" evidence="3">
    <location>
        <begin position="416"/>
        <end position="435"/>
    </location>
</feature>
<dbReference type="Pfam" id="PF13855">
    <property type="entry name" value="LRR_8"/>
    <property type="match status" value="1"/>
</dbReference>
<proteinExistence type="predicted"/>
<evidence type="ECO:0000313" key="5">
    <source>
        <dbReference type="Proteomes" id="UP000005408"/>
    </source>
</evidence>
<keyword evidence="5" id="KW-1185">Reference proteome</keyword>
<name>A0A8W8IIF0_MAGGI</name>
<dbReference type="SMART" id="SM00364">
    <property type="entry name" value="LRR_BAC"/>
    <property type="match status" value="3"/>
</dbReference>
<dbReference type="InterPro" id="IPR050216">
    <property type="entry name" value="LRR_domain-containing"/>
</dbReference>
<feature type="compositionally biased region" description="Basic and acidic residues" evidence="3">
    <location>
        <begin position="1"/>
        <end position="20"/>
    </location>
</feature>
<sequence>MKIKEKLESEMATLDDHPDIDNLDIGDNVDESSESEIDRLDLYSPGLDSPTERGVAKTKKDEDLILKIIKQTRTLGSNTLELCDKKMLQIPRELLEMNNLEYLYLEGNELTSLPDDFFDCLPRLTWLDLRRNKLLRLPSVYTGRHNHLRTLLLEGNKLRSLPLELGLIKSLNGLNISNNPIEFPPKDIMEKGTAEILKFLREMLQAKSSGQLLNGSPGNGSSSSSDDWDDGDDLQDYAKRRQRTLALDDAKSTTTKSSDPFGPVPQPVALHRPVSYTDKKQEKAEKVRRAGASGTVESRKKSAASVMNWKVNPYPEPPPEEYANFKMTEERKLAKVKEHKQKTDAIIQRRKDDEVLKDWRVKTKKIQQKKHYESMVKGTKDYTDAVEKAPFDIDKNHMKIPTNEERIKEDVKNAHEKVRRAMSPTTRQRVEEEKQTRIRELERRIKQHTSLMHERRKLPKGTPQEEMEAARRELEIAEDLHKELVSTRKNLEYRFKAFTGELSTGNIHRRNRVPKI</sequence>
<dbReference type="Proteomes" id="UP000005408">
    <property type="component" value="Unassembled WGS sequence"/>
</dbReference>
<evidence type="ECO:0008006" key="6">
    <source>
        <dbReference type="Google" id="ProtNLM"/>
    </source>
</evidence>
<dbReference type="SUPFAM" id="SSF52058">
    <property type="entry name" value="L domain-like"/>
    <property type="match status" value="1"/>
</dbReference>
<evidence type="ECO:0000313" key="4">
    <source>
        <dbReference type="EnsemblMetazoa" id="G14239.3:cds"/>
    </source>
</evidence>
<dbReference type="PANTHER" id="PTHR48051">
    <property type="match status" value="1"/>
</dbReference>
<feature type="region of interest" description="Disordered" evidence="3">
    <location>
        <begin position="210"/>
        <end position="299"/>
    </location>
</feature>
<dbReference type="EnsemblMetazoa" id="G14239.3">
    <property type="protein sequence ID" value="G14239.3:cds"/>
    <property type="gene ID" value="G14239"/>
</dbReference>
<dbReference type="AlphaFoldDB" id="A0A8W8IIF0"/>
<evidence type="ECO:0000256" key="1">
    <source>
        <dbReference type="ARBA" id="ARBA00022614"/>
    </source>
</evidence>
<dbReference type="InterPro" id="IPR032675">
    <property type="entry name" value="LRR_dom_sf"/>
</dbReference>
<feature type="compositionally biased region" description="Acidic residues" evidence="3">
    <location>
        <begin position="226"/>
        <end position="235"/>
    </location>
</feature>
<evidence type="ECO:0000256" key="2">
    <source>
        <dbReference type="ARBA" id="ARBA00022737"/>
    </source>
</evidence>
<dbReference type="PROSITE" id="PS51450">
    <property type="entry name" value="LRR"/>
    <property type="match status" value="2"/>
</dbReference>
<keyword evidence="2" id="KW-0677">Repeat</keyword>
<feature type="compositionally biased region" description="Basic and acidic residues" evidence="3">
    <location>
        <begin position="277"/>
        <end position="288"/>
    </location>
</feature>
<dbReference type="PANTHER" id="PTHR48051:SF35">
    <property type="entry name" value="LEUCINE-RICH REPEAT-CONTAINING PROTEIN 27"/>
    <property type="match status" value="1"/>
</dbReference>
<dbReference type="SMART" id="SM00369">
    <property type="entry name" value="LRR_TYP"/>
    <property type="match status" value="3"/>
</dbReference>
<feature type="region of interest" description="Disordered" evidence="3">
    <location>
        <begin position="1"/>
        <end position="35"/>
    </location>
</feature>
<feature type="compositionally biased region" description="Acidic residues" evidence="3">
    <location>
        <begin position="21"/>
        <end position="35"/>
    </location>
</feature>
<organism evidence="4 5">
    <name type="scientific">Magallana gigas</name>
    <name type="common">Pacific oyster</name>
    <name type="synonym">Crassostrea gigas</name>
    <dbReference type="NCBI Taxonomy" id="29159"/>
    <lineage>
        <taxon>Eukaryota</taxon>
        <taxon>Metazoa</taxon>
        <taxon>Spiralia</taxon>
        <taxon>Lophotrochozoa</taxon>
        <taxon>Mollusca</taxon>
        <taxon>Bivalvia</taxon>
        <taxon>Autobranchia</taxon>
        <taxon>Pteriomorphia</taxon>
        <taxon>Ostreida</taxon>
        <taxon>Ostreoidea</taxon>
        <taxon>Ostreidae</taxon>
        <taxon>Magallana</taxon>
    </lineage>
</organism>
<accession>A0A8W8IIF0</accession>
<dbReference type="Gene3D" id="3.80.10.10">
    <property type="entry name" value="Ribonuclease Inhibitor"/>
    <property type="match status" value="1"/>
</dbReference>
<dbReference type="InterPro" id="IPR001611">
    <property type="entry name" value="Leu-rich_rpt"/>
</dbReference>
<evidence type="ECO:0000256" key="3">
    <source>
        <dbReference type="SAM" id="MobiDB-lite"/>
    </source>
</evidence>
<feature type="compositionally biased region" description="Low complexity" evidence="3">
    <location>
        <begin position="210"/>
        <end position="225"/>
    </location>
</feature>
<keyword evidence="1" id="KW-0433">Leucine-rich repeat</keyword>